<dbReference type="Proteomes" id="UP001060919">
    <property type="component" value="Chromosome"/>
</dbReference>
<gene>
    <name evidence="1" type="ORF">AsAng_0061140</name>
</gene>
<organism evidence="1 2">
    <name type="scientific">Aureispira anguillae</name>
    <dbReference type="NCBI Taxonomy" id="2864201"/>
    <lineage>
        <taxon>Bacteria</taxon>
        <taxon>Pseudomonadati</taxon>
        <taxon>Bacteroidota</taxon>
        <taxon>Saprospiria</taxon>
        <taxon>Saprospirales</taxon>
        <taxon>Saprospiraceae</taxon>
        <taxon>Aureispira</taxon>
    </lineage>
</organism>
<reference evidence="1" key="1">
    <citation type="submission" date="2022-09" db="EMBL/GenBank/DDBJ databases">
        <title>Aureispira anguillicida sp. nov., isolated from Leptocephalus of Japanese eel Anguilla japonica.</title>
        <authorList>
            <person name="Yuasa K."/>
            <person name="Mekata T."/>
            <person name="Ikunari K."/>
        </authorList>
    </citation>
    <scope>NUCLEOTIDE SEQUENCE</scope>
    <source>
        <strain evidence="1">EL160426</strain>
    </source>
</reference>
<accession>A0A915YLK8</accession>
<keyword evidence="2" id="KW-1185">Reference proteome</keyword>
<dbReference type="KEGG" id="aup:AsAng_0061140"/>
<proteinExistence type="predicted"/>
<evidence type="ECO:0000313" key="2">
    <source>
        <dbReference type="Proteomes" id="UP001060919"/>
    </source>
</evidence>
<protein>
    <submittedName>
        <fullName evidence="1">Uncharacterized protein</fullName>
    </submittedName>
</protein>
<dbReference type="AlphaFoldDB" id="A0A915YLK8"/>
<evidence type="ECO:0000313" key="1">
    <source>
        <dbReference type="EMBL" id="BDS15330.1"/>
    </source>
</evidence>
<name>A0A915YLK8_9BACT</name>
<dbReference type="EMBL" id="AP026867">
    <property type="protein sequence ID" value="BDS15330.1"/>
    <property type="molecule type" value="Genomic_DNA"/>
</dbReference>
<sequence>MKSYAIFLYNPHGQQHLEISPSQVKTYFSHLSIQE</sequence>